<dbReference type="Gene3D" id="3.40.50.880">
    <property type="match status" value="1"/>
</dbReference>
<dbReference type="CDD" id="cd01745">
    <property type="entry name" value="GATase1_2"/>
    <property type="match status" value="1"/>
</dbReference>
<sequence>MGVNSDVRDPKVDGEEQGVSKNTQTPQGEHSQTCSASNRAGEWDEWPVRELSSSPRKCSFNLLASQLPRVLIVSRRHVRKQKFVDFVGEFHLELVVAGGGVPIIVPRVPRMSEFLDSFEPFHGLLLCEGEDIDPKYYKQYEESGGVSLDDDTLQRIQEVHPSDTQHDPSRDSIEFELVRRCLQRGIPFLGVCRGSQIMNVACGGTLYHDIETELGTTVRHIDYANYDGHRHRIRLVPDTPLHRWFEQDELWVNSYHHQGVKKLAPRLQPMACADDGLVEAYYDPQCYDPDGAGQFLVGLQFHPERMVNVEAALRDGEIQYDHRGCPKVYDTFMRAVVRYEAVARQRRQQQPQQQQQQQQKQSTEATATAAAEAKTLEAERALLADTFRVAADMYHRRQLALRENSAIEIGTAFLLDALGSEDANRRLQSAGATVYGGRYYTRKERRNVDSPATTALRKTVSRSDVAERSHGERDSTVDAAGKQARLLVSAIGEMLQECLDTSPERSGEQGAGAVTVAAETPTQRKVQHLLRRQSPTVLQRVAPWLQQLARWADAASATSPAETSPPSA</sequence>
<dbReference type="Pfam" id="PF07722">
    <property type="entry name" value="Peptidase_C26"/>
    <property type="match status" value="1"/>
</dbReference>
<dbReference type="InterPro" id="IPR029062">
    <property type="entry name" value="Class_I_gatase-like"/>
</dbReference>
<dbReference type="PROSITE" id="PS51273">
    <property type="entry name" value="GATASE_TYPE_1"/>
    <property type="match status" value="1"/>
</dbReference>
<evidence type="ECO:0000313" key="3">
    <source>
        <dbReference type="Proteomes" id="UP001301350"/>
    </source>
</evidence>
<comment type="caution">
    <text evidence="2">The sequence shown here is derived from an EMBL/GenBank/DDBJ whole genome shotgun (WGS) entry which is preliminary data.</text>
</comment>
<evidence type="ECO:0000256" key="1">
    <source>
        <dbReference type="SAM" id="MobiDB-lite"/>
    </source>
</evidence>
<protein>
    <submittedName>
        <fullName evidence="2">Uncharacterized protein</fullName>
    </submittedName>
</protein>
<dbReference type="GO" id="GO:0005829">
    <property type="term" value="C:cytosol"/>
    <property type="evidence" value="ECO:0007669"/>
    <property type="project" value="TreeGrafter"/>
</dbReference>
<feature type="region of interest" description="Disordered" evidence="1">
    <location>
        <begin position="1"/>
        <end position="39"/>
    </location>
</feature>
<evidence type="ECO:0000313" key="2">
    <source>
        <dbReference type="EMBL" id="KAK4538044.1"/>
    </source>
</evidence>
<dbReference type="Proteomes" id="UP001301350">
    <property type="component" value="Unassembled WGS sequence"/>
</dbReference>
<dbReference type="InterPro" id="IPR011697">
    <property type="entry name" value="Peptidase_C26"/>
</dbReference>
<gene>
    <name evidence="2" type="ORF">CDCA_CDCA15G4069</name>
</gene>
<dbReference type="AlphaFoldDB" id="A0AAV9J0H6"/>
<dbReference type="SUPFAM" id="SSF52317">
    <property type="entry name" value="Class I glutamine amidotransferase-like"/>
    <property type="match status" value="1"/>
</dbReference>
<accession>A0AAV9J0H6</accession>
<reference evidence="2 3" key="1">
    <citation type="submission" date="2022-07" db="EMBL/GenBank/DDBJ databases">
        <title>Genome-wide signatures of adaptation to extreme environments.</title>
        <authorList>
            <person name="Cho C.H."/>
            <person name="Yoon H.S."/>
        </authorList>
    </citation>
    <scope>NUCLEOTIDE SEQUENCE [LARGE SCALE GENOMIC DNA]</scope>
    <source>
        <strain evidence="2 3">DBV 063 E5</strain>
    </source>
</reference>
<dbReference type="EMBL" id="JANCYW010000015">
    <property type="protein sequence ID" value="KAK4538044.1"/>
    <property type="molecule type" value="Genomic_DNA"/>
</dbReference>
<feature type="region of interest" description="Disordered" evidence="1">
    <location>
        <begin position="459"/>
        <end position="479"/>
    </location>
</feature>
<dbReference type="InterPro" id="IPR044668">
    <property type="entry name" value="PuuD-like"/>
</dbReference>
<organism evidence="2 3">
    <name type="scientific">Cyanidium caldarium</name>
    <name type="common">Red alga</name>
    <dbReference type="NCBI Taxonomy" id="2771"/>
    <lineage>
        <taxon>Eukaryota</taxon>
        <taxon>Rhodophyta</taxon>
        <taxon>Bangiophyceae</taxon>
        <taxon>Cyanidiales</taxon>
        <taxon>Cyanidiaceae</taxon>
        <taxon>Cyanidium</taxon>
    </lineage>
</organism>
<dbReference type="PANTHER" id="PTHR43235:SF1">
    <property type="entry name" value="GLUTAMINE AMIDOTRANSFERASE PB2B2.05-RELATED"/>
    <property type="match status" value="1"/>
</dbReference>
<feature type="region of interest" description="Disordered" evidence="1">
    <location>
        <begin position="347"/>
        <end position="370"/>
    </location>
</feature>
<feature type="compositionally biased region" description="Low complexity" evidence="1">
    <location>
        <begin position="348"/>
        <end position="370"/>
    </location>
</feature>
<feature type="compositionally biased region" description="Basic and acidic residues" evidence="1">
    <location>
        <begin position="1"/>
        <end position="14"/>
    </location>
</feature>
<name>A0AAV9J0H6_CYACA</name>
<proteinExistence type="predicted"/>
<feature type="compositionally biased region" description="Basic and acidic residues" evidence="1">
    <location>
        <begin position="464"/>
        <end position="476"/>
    </location>
</feature>
<feature type="compositionally biased region" description="Polar residues" evidence="1">
    <location>
        <begin position="19"/>
        <end position="38"/>
    </location>
</feature>
<keyword evidence="3" id="KW-1185">Reference proteome</keyword>
<dbReference type="GO" id="GO:0016811">
    <property type="term" value="F:hydrolase activity, acting on carbon-nitrogen (but not peptide) bonds, in linear amides"/>
    <property type="evidence" value="ECO:0007669"/>
    <property type="project" value="InterPro"/>
</dbReference>
<dbReference type="PANTHER" id="PTHR43235">
    <property type="entry name" value="GLUTAMINE AMIDOTRANSFERASE PB2B2.05-RELATED"/>
    <property type="match status" value="1"/>
</dbReference>